<sequence>MRQSWKARRVDPDLDPEVEADGLGADLNRSPAVWGTFWSLTFHSVNSWLRSNLPGVRSAIGPHGRRQVRRWFVRRRDFSDLRIEFEVDPFMTFAAPRPWQLANG</sequence>
<evidence type="ECO:0000313" key="3">
    <source>
        <dbReference type="Proteomes" id="UP001606210"/>
    </source>
</evidence>
<gene>
    <name evidence="2" type="ORF">ACG00Y_18235</name>
</gene>
<evidence type="ECO:0000256" key="1">
    <source>
        <dbReference type="SAM" id="MobiDB-lite"/>
    </source>
</evidence>
<comment type="caution">
    <text evidence="2">The sequence shown here is derived from an EMBL/GenBank/DDBJ whole genome shotgun (WGS) entry which is preliminary data.</text>
</comment>
<accession>A0ABW7F7K7</accession>
<feature type="region of interest" description="Disordered" evidence="1">
    <location>
        <begin position="1"/>
        <end position="21"/>
    </location>
</feature>
<organism evidence="2 3">
    <name type="scientific">Pelomonas parva</name>
    <dbReference type="NCBI Taxonomy" id="3299032"/>
    <lineage>
        <taxon>Bacteria</taxon>
        <taxon>Pseudomonadati</taxon>
        <taxon>Pseudomonadota</taxon>
        <taxon>Betaproteobacteria</taxon>
        <taxon>Burkholderiales</taxon>
        <taxon>Sphaerotilaceae</taxon>
        <taxon>Roseateles</taxon>
    </lineage>
</organism>
<proteinExistence type="predicted"/>
<protein>
    <submittedName>
        <fullName evidence="2">Uncharacterized protein</fullName>
    </submittedName>
</protein>
<name>A0ABW7F7K7_9BURK</name>
<dbReference type="RefSeq" id="WP_394481270.1">
    <property type="nucleotide sequence ID" value="NZ_JBIGHV010000006.1"/>
</dbReference>
<keyword evidence="3" id="KW-1185">Reference proteome</keyword>
<dbReference type="Proteomes" id="UP001606210">
    <property type="component" value="Unassembled WGS sequence"/>
</dbReference>
<dbReference type="EMBL" id="JBIGHV010000006">
    <property type="protein sequence ID" value="MFG6431866.1"/>
    <property type="molecule type" value="Genomic_DNA"/>
</dbReference>
<evidence type="ECO:0000313" key="2">
    <source>
        <dbReference type="EMBL" id="MFG6431866.1"/>
    </source>
</evidence>
<reference evidence="2 3" key="1">
    <citation type="submission" date="2024-08" db="EMBL/GenBank/DDBJ databases">
        <authorList>
            <person name="Lu H."/>
        </authorList>
    </citation>
    <scope>NUCLEOTIDE SEQUENCE [LARGE SCALE GENOMIC DNA]</scope>
    <source>
        <strain evidence="2 3">LYH14W</strain>
    </source>
</reference>